<dbReference type="OrthoDB" id="5411773at2759"/>
<keyword evidence="4 10" id="KW-0863">Zinc-finger</keyword>
<dbReference type="InterPro" id="IPR024610">
    <property type="entry name" value="ING_N_histone-binding"/>
</dbReference>
<feature type="binding site" evidence="9">
    <location>
        <position position="361"/>
    </location>
    <ligand>
        <name>Zn(2+)</name>
        <dbReference type="ChEBI" id="CHEBI:29105"/>
        <label>2</label>
    </ligand>
</feature>
<evidence type="ECO:0000256" key="8">
    <source>
        <dbReference type="PIRSR" id="PIRSR628651-50"/>
    </source>
</evidence>
<keyword evidence="7 11" id="KW-0539">Nucleus</keyword>
<keyword evidence="3 9" id="KW-0479">Metal-binding</keyword>
<dbReference type="GO" id="GO:0006325">
    <property type="term" value="P:chromatin organization"/>
    <property type="evidence" value="ECO:0007669"/>
    <property type="project" value="UniProtKB-KW"/>
</dbReference>
<evidence type="ECO:0000313" key="15">
    <source>
        <dbReference type="Proteomes" id="UP000053989"/>
    </source>
</evidence>
<dbReference type="HOGENOM" id="CLU_031900_8_1_1"/>
<dbReference type="PANTHER" id="PTHR10333">
    <property type="entry name" value="INHIBITOR OF GROWTH PROTEIN"/>
    <property type="match status" value="1"/>
</dbReference>
<name>A0A0C3DR88_9AGAM</name>
<evidence type="ECO:0000256" key="12">
    <source>
        <dbReference type="SAM" id="MobiDB-lite"/>
    </source>
</evidence>
<dbReference type="InterPro" id="IPR028651">
    <property type="entry name" value="ING_fam"/>
</dbReference>
<dbReference type="GO" id="GO:0006355">
    <property type="term" value="P:regulation of DNA-templated transcription"/>
    <property type="evidence" value="ECO:0007669"/>
    <property type="project" value="TreeGrafter"/>
</dbReference>
<dbReference type="Pfam" id="PF12998">
    <property type="entry name" value="ING"/>
    <property type="match status" value="2"/>
</dbReference>
<evidence type="ECO:0000256" key="7">
    <source>
        <dbReference type="ARBA" id="ARBA00023242"/>
    </source>
</evidence>
<feature type="site" description="Histone H3K4me3 binding" evidence="8">
    <location>
        <position position="353"/>
    </location>
</feature>
<gene>
    <name evidence="14" type="ORF">SCLCIDRAFT_1218421</name>
</gene>
<dbReference type="Proteomes" id="UP000053989">
    <property type="component" value="Unassembled WGS sequence"/>
</dbReference>
<evidence type="ECO:0000256" key="10">
    <source>
        <dbReference type="PROSITE-ProRule" id="PRU00146"/>
    </source>
</evidence>
<dbReference type="InterPro" id="IPR001965">
    <property type="entry name" value="Znf_PHD"/>
</dbReference>
<evidence type="ECO:0000256" key="11">
    <source>
        <dbReference type="RuleBase" id="RU361213"/>
    </source>
</evidence>
<protein>
    <recommendedName>
        <fullName evidence="11">Chromatin modification-related protein</fullName>
    </recommendedName>
</protein>
<dbReference type="STRING" id="1036808.A0A0C3DR88"/>
<dbReference type="GO" id="GO:0000785">
    <property type="term" value="C:chromatin"/>
    <property type="evidence" value="ECO:0007669"/>
    <property type="project" value="UniProtKB-ARBA"/>
</dbReference>
<reference evidence="14 15" key="1">
    <citation type="submission" date="2014-04" db="EMBL/GenBank/DDBJ databases">
        <authorList>
            <consortium name="DOE Joint Genome Institute"/>
            <person name="Kuo A."/>
            <person name="Kohler A."/>
            <person name="Nagy L.G."/>
            <person name="Floudas D."/>
            <person name="Copeland A."/>
            <person name="Barry K.W."/>
            <person name="Cichocki N."/>
            <person name="Veneault-Fourrey C."/>
            <person name="LaButti K."/>
            <person name="Lindquist E.A."/>
            <person name="Lipzen A."/>
            <person name="Lundell T."/>
            <person name="Morin E."/>
            <person name="Murat C."/>
            <person name="Sun H."/>
            <person name="Tunlid A."/>
            <person name="Henrissat B."/>
            <person name="Grigoriev I.V."/>
            <person name="Hibbett D.S."/>
            <person name="Martin F."/>
            <person name="Nordberg H.P."/>
            <person name="Cantor M.N."/>
            <person name="Hua S.X."/>
        </authorList>
    </citation>
    <scope>NUCLEOTIDE SEQUENCE [LARGE SCALE GENOMIC DNA]</scope>
    <source>
        <strain evidence="14 15">Foug A</strain>
    </source>
</reference>
<feature type="binding site" evidence="9">
    <location>
        <position position="343"/>
    </location>
    <ligand>
        <name>Zn(2+)</name>
        <dbReference type="ChEBI" id="CHEBI:29105"/>
        <label>1</label>
    </ligand>
</feature>
<feature type="region of interest" description="Disordered" evidence="12">
    <location>
        <begin position="1"/>
        <end position="52"/>
    </location>
</feature>
<feature type="compositionally biased region" description="Basic residues" evidence="12">
    <location>
        <begin position="1"/>
        <end position="12"/>
    </location>
</feature>
<keyword evidence="6 11" id="KW-0156">Chromatin regulator</keyword>
<dbReference type="SUPFAM" id="SSF57903">
    <property type="entry name" value="FYVE/PHD zinc finger"/>
    <property type="match status" value="1"/>
</dbReference>
<evidence type="ECO:0000256" key="3">
    <source>
        <dbReference type="ARBA" id="ARBA00022723"/>
    </source>
</evidence>
<comment type="function">
    <text evidence="11">Component of an histone acetyltransferase complex.</text>
</comment>
<feature type="binding site" evidence="9">
    <location>
        <position position="385"/>
    </location>
    <ligand>
        <name>Zn(2+)</name>
        <dbReference type="ChEBI" id="CHEBI:29105"/>
        <label>2</label>
    </ligand>
</feature>
<dbReference type="CDD" id="cd16859">
    <property type="entry name" value="ING_ING4_5"/>
    <property type="match status" value="1"/>
</dbReference>
<dbReference type="AlphaFoldDB" id="A0A0C3DR88"/>
<sequence length="400" mass="44607">MSYKPRKLRRRSQAFPGDDEQPAIEPMEEAQPPHRDNIEDSQANGSEGLTDEQREELEVWNTFKEENHEVLEQLPLSLHRQLKLIRELDVQNEASHMELLSSVRRYAEFRKHLMRQTITLDGHFQELRSLTNRPVDSNGISQVPVNGDDGGTAGASSCTHVVSLFQPEPGETTQSILQHIAQVSEESLRTAEEKVSIAQTAYETVDRQIRLLDQAIKEQEAAISLGMRPGTHLAPILLPDIVAVPRWARPSRVEHSPLALTPEPELPSAPIVFNEAVPVIPPSVKKGKKIVSHEPEPKEEPAAAIPAEASKTRRGVKLTLSAPPPGPSSGPPLFPDPNEKRYCYCNQVSFGTMIACDNESCKLEWFHLGCTGLSELPSKKSKWYCCDCKPKMIHKGKPRS</sequence>
<evidence type="ECO:0000256" key="6">
    <source>
        <dbReference type="ARBA" id="ARBA00022853"/>
    </source>
</evidence>
<feature type="compositionally biased region" description="Acidic residues" evidence="12">
    <location>
        <begin position="17"/>
        <end position="28"/>
    </location>
</feature>
<comment type="domain">
    <text evidence="11">The PHD-type zinc finger mediates the binding to H3K4me3.</text>
</comment>
<feature type="binding site" evidence="9">
    <location>
        <position position="356"/>
    </location>
    <ligand>
        <name>Zn(2+)</name>
        <dbReference type="ChEBI" id="CHEBI:29105"/>
        <label>2</label>
    </ligand>
</feature>
<feature type="site" description="Histone H3K4me3 binding" evidence="8">
    <location>
        <position position="365"/>
    </location>
</feature>
<dbReference type="Gene3D" id="6.10.140.1740">
    <property type="match status" value="1"/>
</dbReference>
<dbReference type="InterPro" id="IPR019787">
    <property type="entry name" value="Znf_PHD-finger"/>
</dbReference>
<feature type="site" description="Histone H3K4me3 binding" evidence="8">
    <location>
        <position position="357"/>
    </location>
</feature>
<dbReference type="SMART" id="SM01408">
    <property type="entry name" value="ING"/>
    <property type="match status" value="1"/>
</dbReference>
<organism evidence="14 15">
    <name type="scientific">Scleroderma citrinum Foug A</name>
    <dbReference type="NCBI Taxonomy" id="1036808"/>
    <lineage>
        <taxon>Eukaryota</taxon>
        <taxon>Fungi</taxon>
        <taxon>Dikarya</taxon>
        <taxon>Basidiomycota</taxon>
        <taxon>Agaricomycotina</taxon>
        <taxon>Agaricomycetes</taxon>
        <taxon>Agaricomycetidae</taxon>
        <taxon>Boletales</taxon>
        <taxon>Sclerodermatineae</taxon>
        <taxon>Sclerodermataceae</taxon>
        <taxon>Scleroderma</taxon>
    </lineage>
</organism>
<evidence type="ECO:0000256" key="9">
    <source>
        <dbReference type="PIRSR" id="PIRSR628651-51"/>
    </source>
</evidence>
<reference evidence="15" key="2">
    <citation type="submission" date="2015-01" db="EMBL/GenBank/DDBJ databases">
        <title>Evolutionary Origins and Diversification of the Mycorrhizal Mutualists.</title>
        <authorList>
            <consortium name="DOE Joint Genome Institute"/>
            <consortium name="Mycorrhizal Genomics Consortium"/>
            <person name="Kohler A."/>
            <person name="Kuo A."/>
            <person name="Nagy L.G."/>
            <person name="Floudas D."/>
            <person name="Copeland A."/>
            <person name="Barry K.W."/>
            <person name="Cichocki N."/>
            <person name="Veneault-Fourrey C."/>
            <person name="LaButti K."/>
            <person name="Lindquist E.A."/>
            <person name="Lipzen A."/>
            <person name="Lundell T."/>
            <person name="Morin E."/>
            <person name="Murat C."/>
            <person name="Riley R."/>
            <person name="Ohm R."/>
            <person name="Sun H."/>
            <person name="Tunlid A."/>
            <person name="Henrissat B."/>
            <person name="Grigoriev I.V."/>
            <person name="Hibbett D.S."/>
            <person name="Martin F."/>
        </authorList>
    </citation>
    <scope>NUCLEOTIDE SEQUENCE [LARGE SCALE GENOMIC DNA]</scope>
    <source>
        <strain evidence="15">Foug A</strain>
    </source>
</reference>
<feature type="domain" description="PHD-type" evidence="13">
    <location>
        <begin position="340"/>
        <end position="391"/>
    </location>
</feature>
<dbReference type="EMBL" id="KN822082">
    <property type="protein sequence ID" value="KIM58724.1"/>
    <property type="molecule type" value="Genomic_DNA"/>
</dbReference>
<dbReference type="InterPro" id="IPR011011">
    <property type="entry name" value="Znf_FYVE_PHD"/>
</dbReference>
<comment type="subcellular location">
    <subcellularLocation>
        <location evidence="1 11">Nucleus</location>
    </subcellularLocation>
</comment>
<feature type="binding site" evidence="9">
    <location>
        <position position="370"/>
    </location>
    <ligand>
        <name>Zn(2+)</name>
        <dbReference type="ChEBI" id="CHEBI:29105"/>
        <label>1</label>
    </ligand>
</feature>
<evidence type="ECO:0000256" key="5">
    <source>
        <dbReference type="ARBA" id="ARBA00022833"/>
    </source>
</evidence>
<accession>A0A0C3DR88</accession>
<dbReference type="InterPro" id="IPR019786">
    <property type="entry name" value="Zinc_finger_PHD-type_CS"/>
</dbReference>
<comment type="subunit">
    <text evidence="11">Component of an histone acetyltransferase complex. Interacts with H3K4me3 and to a lesser extent with H3K4me2.</text>
</comment>
<feature type="binding site" evidence="9">
    <location>
        <position position="345"/>
    </location>
    <ligand>
        <name>Zn(2+)</name>
        <dbReference type="ChEBI" id="CHEBI:29105"/>
        <label>1</label>
    </ligand>
</feature>
<keyword evidence="5 9" id="KW-0862">Zinc</keyword>
<dbReference type="Gene3D" id="3.30.40.10">
    <property type="entry name" value="Zinc/RING finger domain, C3HC4 (zinc finger)"/>
    <property type="match status" value="1"/>
</dbReference>
<evidence type="ECO:0000256" key="4">
    <source>
        <dbReference type="ARBA" id="ARBA00022771"/>
    </source>
</evidence>
<dbReference type="PANTHER" id="PTHR10333:SF42">
    <property type="entry name" value="INHIBITOR OF GROWTH PROTEIN 5"/>
    <property type="match status" value="1"/>
</dbReference>
<dbReference type="InterPro" id="IPR013083">
    <property type="entry name" value="Znf_RING/FYVE/PHD"/>
</dbReference>
<dbReference type="CDD" id="cd15587">
    <property type="entry name" value="PHD_Yng1p_like"/>
    <property type="match status" value="1"/>
</dbReference>
<evidence type="ECO:0000259" key="13">
    <source>
        <dbReference type="PROSITE" id="PS50016"/>
    </source>
</evidence>
<comment type="similarity">
    <text evidence="2 11">Belongs to the ING family.</text>
</comment>
<dbReference type="PROSITE" id="PS50016">
    <property type="entry name" value="ZF_PHD_2"/>
    <property type="match status" value="1"/>
</dbReference>
<dbReference type="SMART" id="SM00249">
    <property type="entry name" value="PHD"/>
    <property type="match status" value="1"/>
</dbReference>
<feature type="binding site" evidence="9">
    <location>
        <position position="367"/>
    </location>
    <ligand>
        <name>Zn(2+)</name>
        <dbReference type="ChEBI" id="CHEBI:29105"/>
        <label>1</label>
    </ligand>
</feature>
<dbReference type="InParanoid" id="A0A0C3DR88"/>
<feature type="site" description="Histone H3K4me3 binding" evidence="8">
    <location>
        <position position="342"/>
    </location>
</feature>
<dbReference type="PROSITE" id="PS01359">
    <property type="entry name" value="ZF_PHD_1"/>
    <property type="match status" value="1"/>
</dbReference>
<dbReference type="GO" id="GO:0005634">
    <property type="term" value="C:nucleus"/>
    <property type="evidence" value="ECO:0007669"/>
    <property type="project" value="UniProtKB-SubCell"/>
</dbReference>
<evidence type="ECO:0000256" key="1">
    <source>
        <dbReference type="ARBA" id="ARBA00004123"/>
    </source>
</evidence>
<dbReference type="GO" id="GO:0008270">
    <property type="term" value="F:zinc ion binding"/>
    <property type="evidence" value="ECO:0007669"/>
    <property type="project" value="UniProtKB-KW"/>
</dbReference>
<proteinExistence type="inferred from homology"/>
<feature type="binding site" evidence="9">
    <location>
        <position position="388"/>
    </location>
    <ligand>
        <name>Zn(2+)</name>
        <dbReference type="ChEBI" id="CHEBI:29105"/>
        <label>2</label>
    </ligand>
</feature>
<evidence type="ECO:0000256" key="2">
    <source>
        <dbReference type="ARBA" id="ARBA00010210"/>
    </source>
</evidence>
<keyword evidence="15" id="KW-1185">Reference proteome</keyword>
<evidence type="ECO:0000313" key="14">
    <source>
        <dbReference type="EMBL" id="KIM58724.1"/>
    </source>
</evidence>